<sequence length="393" mass="44872">MNRAFDKSAVNALLLDGFFQSFLLGTIFSQGTKYWNDYRDDSRLKRIFVAISIFLIPCIVMPRRVQTVLEDYKSLKRCPSPSVYPSHPMGGFTFEWLHLLHVPIFLCSKMLEDGWRKALGAVPACFSTPSYRSDKHLSGIAFNGSNPSNDILNVSRNLLPSTITVFTIWMFGTLTLDVLVTAIRKEFLYFDIQAVNQSLTVVVLLWRSKTGLLQSDKIIKRIIVITWESAALPSTCTILAAALYHVELYTYDHLVILFVLQTGKLYALGMLWSLNMRTKLRHKLRSQDLGGRRSLHDWQWDGSYTVCTSTVRNSEPYVLEPPKHCEPPTQVNIELFHVGSDHPLNSGTVDTQWGPENLQESQAFSESHSDMYRAPRDEGMARHRFNSWRSLTV</sequence>
<dbReference type="Proteomes" id="UP000242287">
    <property type="component" value="Unassembled WGS sequence"/>
</dbReference>
<feature type="transmembrane region" description="Helical" evidence="1">
    <location>
        <begin position="218"/>
        <end position="242"/>
    </location>
</feature>
<keyword evidence="1" id="KW-0812">Transmembrane</keyword>
<protein>
    <recommendedName>
        <fullName evidence="2">DUF6534 domain-containing protein</fullName>
    </recommendedName>
</protein>
<dbReference type="EMBL" id="KZ301988">
    <property type="protein sequence ID" value="PFH51393.1"/>
    <property type="molecule type" value="Genomic_DNA"/>
</dbReference>
<dbReference type="OrthoDB" id="3251949at2759"/>
<feature type="transmembrane region" description="Helical" evidence="1">
    <location>
        <begin position="158"/>
        <end position="181"/>
    </location>
</feature>
<feature type="domain" description="DUF6534" evidence="2">
    <location>
        <begin position="199"/>
        <end position="278"/>
    </location>
</feature>
<dbReference type="Pfam" id="PF20152">
    <property type="entry name" value="DUF6534"/>
    <property type="match status" value="1"/>
</dbReference>
<dbReference type="AlphaFoldDB" id="A0A2A9NUS7"/>
<reference evidence="3 4" key="1">
    <citation type="submission" date="2014-02" db="EMBL/GenBank/DDBJ databases">
        <title>Transposable element dynamics among asymbiotic and ectomycorrhizal Amanita fungi.</title>
        <authorList>
            <consortium name="DOE Joint Genome Institute"/>
            <person name="Hess J."/>
            <person name="Skrede I."/>
            <person name="Wolfe B."/>
            <person name="LaButti K."/>
            <person name="Ohm R.A."/>
            <person name="Grigoriev I.V."/>
            <person name="Pringle A."/>
        </authorList>
    </citation>
    <scope>NUCLEOTIDE SEQUENCE [LARGE SCALE GENOMIC DNA]</scope>
    <source>
        <strain evidence="3 4">SKay4041</strain>
    </source>
</reference>
<evidence type="ECO:0000259" key="2">
    <source>
        <dbReference type="Pfam" id="PF20152"/>
    </source>
</evidence>
<feature type="transmembrane region" description="Helical" evidence="1">
    <location>
        <begin position="44"/>
        <end position="62"/>
    </location>
</feature>
<evidence type="ECO:0000256" key="1">
    <source>
        <dbReference type="SAM" id="Phobius"/>
    </source>
</evidence>
<gene>
    <name evidence="3" type="ORF">AMATHDRAFT_3054</name>
</gene>
<feature type="transmembrane region" description="Helical" evidence="1">
    <location>
        <begin position="254"/>
        <end position="274"/>
    </location>
</feature>
<dbReference type="STRING" id="703135.A0A2A9NUS7"/>
<evidence type="ECO:0000313" key="3">
    <source>
        <dbReference type="EMBL" id="PFH51393.1"/>
    </source>
</evidence>
<keyword evidence="4" id="KW-1185">Reference proteome</keyword>
<keyword evidence="1" id="KW-1133">Transmembrane helix</keyword>
<accession>A0A2A9NUS7</accession>
<dbReference type="PANTHER" id="PTHR40465:SF1">
    <property type="entry name" value="DUF6534 DOMAIN-CONTAINING PROTEIN"/>
    <property type="match status" value="1"/>
</dbReference>
<name>A0A2A9NUS7_9AGAR</name>
<organism evidence="3 4">
    <name type="scientific">Amanita thiersii Skay4041</name>
    <dbReference type="NCBI Taxonomy" id="703135"/>
    <lineage>
        <taxon>Eukaryota</taxon>
        <taxon>Fungi</taxon>
        <taxon>Dikarya</taxon>
        <taxon>Basidiomycota</taxon>
        <taxon>Agaricomycotina</taxon>
        <taxon>Agaricomycetes</taxon>
        <taxon>Agaricomycetidae</taxon>
        <taxon>Agaricales</taxon>
        <taxon>Pluteineae</taxon>
        <taxon>Amanitaceae</taxon>
        <taxon>Amanita</taxon>
    </lineage>
</organism>
<dbReference type="PANTHER" id="PTHR40465">
    <property type="entry name" value="CHROMOSOME 1, WHOLE GENOME SHOTGUN SEQUENCE"/>
    <property type="match status" value="1"/>
</dbReference>
<evidence type="ECO:0000313" key="4">
    <source>
        <dbReference type="Proteomes" id="UP000242287"/>
    </source>
</evidence>
<proteinExistence type="predicted"/>
<keyword evidence="1" id="KW-0472">Membrane</keyword>
<dbReference type="InterPro" id="IPR045339">
    <property type="entry name" value="DUF6534"/>
</dbReference>